<evidence type="ECO:0000313" key="5">
    <source>
        <dbReference type="Proteomes" id="UP001271263"/>
    </source>
</evidence>
<evidence type="ECO:0000313" key="3">
    <source>
        <dbReference type="EMBL" id="MDW4823837.1"/>
    </source>
</evidence>
<reference evidence="2" key="2">
    <citation type="submission" date="2022-11" db="EMBL/GenBank/DDBJ databases">
        <title>Prophages regulate Shewanella fidelis motility and biofilm formation: implications for gut colonization dynamics in Ciona robusta.</title>
        <authorList>
            <person name="Natarajan O."/>
            <person name="Gibboney S.L."/>
            <person name="Young M.N."/>
            <person name="Lim S.J."/>
            <person name="Pluta N."/>
            <person name="Atkinson C.G.F."/>
            <person name="Leigh B.A."/>
            <person name="Liberti A."/>
            <person name="Kees E."/>
            <person name="Breitbart M."/>
            <person name="Gralnick J."/>
            <person name="Dishaw L.J."/>
        </authorList>
    </citation>
    <scope>NUCLEOTIDE SEQUENCE</scope>
    <source>
        <strain evidence="2">3313</strain>
    </source>
</reference>
<dbReference type="Proteomes" id="UP001259340">
    <property type="component" value="Unassembled WGS sequence"/>
</dbReference>
<organism evidence="2 4">
    <name type="scientific">Shewanella fidelis</name>
    <dbReference type="NCBI Taxonomy" id="173509"/>
    <lineage>
        <taxon>Bacteria</taxon>
        <taxon>Pseudomonadati</taxon>
        <taxon>Pseudomonadota</taxon>
        <taxon>Gammaproteobacteria</taxon>
        <taxon>Alteromonadales</taxon>
        <taxon>Shewanellaceae</taxon>
        <taxon>Shewanella</taxon>
    </lineage>
</organism>
<dbReference type="AlphaFoldDB" id="A0AAW8NKD7"/>
<keyword evidence="1" id="KW-0732">Signal</keyword>
<sequence length="116" mass="12764">MKKLLIAGLLSCAAFGQAHASAETLDTETAVGMASLMICTTFYAEQDMQIEGVIVGQSMMSHKNAGIEEMIMSKETSQALDEYMQRFQAANKEQQIKICDEAIKFARESTFVKVAE</sequence>
<comment type="caution">
    <text evidence="2">The sequence shown here is derived from an EMBL/GenBank/DDBJ whole genome shotgun (WGS) entry which is preliminary data.</text>
</comment>
<accession>A0AAW8NKD7</accession>
<feature type="chain" id="PRO_5043454545" evidence="1">
    <location>
        <begin position="21"/>
        <end position="116"/>
    </location>
</feature>
<protein>
    <submittedName>
        <fullName evidence="2">Uncharacterized protein</fullName>
    </submittedName>
</protein>
<dbReference type="EMBL" id="JAPMLD010000002">
    <property type="protein sequence ID" value="MDW4823837.1"/>
    <property type="molecule type" value="Genomic_DNA"/>
</dbReference>
<evidence type="ECO:0000256" key="1">
    <source>
        <dbReference type="SAM" id="SignalP"/>
    </source>
</evidence>
<keyword evidence="5" id="KW-1185">Reference proteome</keyword>
<reference evidence="3 5" key="1">
    <citation type="journal article" date="2022" name="bioRxiv">
        <title>Prophages regulate Shewanella fidelis 3313 motility and biofilm formation: implications for gut colonization dynamics in Ciona robusta.</title>
        <authorList>
            <person name="Natarajan O."/>
            <person name="Gibboney S.L."/>
            <person name="Young M.N."/>
            <person name="Lim S.J."/>
            <person name="Pluta N."/>
            <person name="Atkinson C.G."/>
            <person name="Leigh B.A."/>
            <person name="Liberti A."/>
            <person name="Kees E.D."/>
            <person name="Breitbart M."/>
            <person name="Gralnick J.A."/>
            <person name="Dishaw L.J."/>
        </authorList>
    </citation>
    <scope>NUCLEOTIDE SEQUENCE [LARGE SCALE GENOMIC DNA]</scope>
    <source>
        <strain evidence="3 5">JG4066</strain>
    </source>
</reference>
<evidence type="ECO:0000313" key="2">
    <source>
        <dbReference type="EMBL" id="MDR8523727.1"/>
    </source>
</evidence>
<dbReference type="EMBL" id="JAPMLE010000001">
    <property type="protein sequence ID" value="MDR8523727.1"/>
    <property type="molecule type" value="Genomic_DNA"/>
</dbReference>
<name>A0AAW8NKD7_9GAMM</name>
<proteinExistence type="predicted"/>
<dbReference type="Proteomes" id="UP001271263">
    <property type="component" value="Unassembled WGS sequence"/>
</dbReference>
<gene>
    <name evidence="2" type="ORF">OS133_08530</name>
    <name evidence="3" type="ORF">OS134_07180</name>
</gene>
<feature type="signal peptide" evidence="1">
    <location>
        <begin position="1"/>
        <end position="20"/>
    </location>
</feature>
<evidence type="ECO:0000313" key="4">
    <source>
        <dbReference type="Proteomes" id="UP001259340"/>
    </source>
</evidence>
<dbReference type="RefSeq" id="WP_028767825.1">
    <property type="nucleotide sequence ID" value="NZ_JAPMLA010000001.1"/>
</dbReference>